<proteinExistence type="predicted"/>
<dbReference type="Gene3D" id="2.10.110.10">
    <property type="entry name" value="Cysteine Rich Protein"/>
    <property type="match status" value="2"/>
</dbReference>
<keyword evidence="4 10" id="KW-0862">Zinc</keyword>
<evidence type="ECO:0000313" key="15">
    <source>
        <dbReference type="EMBL" id="KRY29700.1"/>
    </source>
</evidence>
<reference evidence="15 17" key="1">
    <citation type="submission" date="2015-01" db="EMBL/GenBank/DDBJ databases">
        <title>Evolution of Trichinella species and genotypes.</title>
        <authorList>
            <person name="Korhonen P.K."/>
            <person name="Edoardo P."/>
            <person name="Giuseppe L.R."/>
            <person name="Gasser R.B."/>
        </authorList>
    </citation>
    <scope>NUCLEOTIDE SEQUENCE [LARGE SCALE GENOMIC DNA]</scope>
    <source>
        <strain evidence="15">ISS3</strain>
    </source>
</reference>
<dbReference type="GO" id="GO:0000981">
    <property type="term" value="F:DNA-binding transcription factor activity, RNA polymerase II-specific"/>
    <property type="evidence" value="ECO:0007669"/>
    <property type="project" value="InterPro"/>
</dbReference>
<dbReference type="PANTHER" id="PTHR24208">
    <property type="entry name" value="LIM/HOMEOBOX PROTEIN LHX"/>
    <property type="match status" value="1"/>
</dbReference>
<dbReference type="Gene3D" id="1.10.10.60">
    <property type="entry name" value="Homeodomain-like"/>
    <property type="match status" value="1"/>
</dbReference>
<dbReference type="PROSITE" id="PS00478">
    <property type="entry name" value="LIM_DOMAIN_1"/>
    <property type="match status" value="2"/>
</dbReference>
<evidence type="ECO:0000256" key="7">
    <source>
        <dbReference type="ARBA" id="ARBA00023155"/>
    </source>
</evidence>
<dbReference type="FunCoup" id="A0A0V1AY58">
    <property type="interactions" value="10"/>
</dbReference>
<feature type="domain" description="Homeobox" evidence="14">
    <location>
        <begin position="232"/>
        <end position="292"/>
    </location>
</feature>
<evidence type="ECO:0000313" key="17">
    <source>
        <dbReference type="Proteomes" id="UP000054776"/>
    </source>
</evidence>
<dbReference type="InterPro" id="IPR001781">
    <property type="entry name" value="Znf_LIM"/>
</dbReference>
<dbReference type="Pfam" id="PF00412">
    <property type="entry name" value="LIM"/>
    <property type="match status" value="1"/>
</dbReference>
<dbReference type="SMART" id="SM00132">
    <property type="entry name" value="LIM"/>
    <property type="match status" value="2"/>
</dbReference>
<evidence type="ECO:0000256" key="5">
    <source>
        <dbReference type="ARBA" id="ARBA00023038"/>
    </source>
</evidence>
<gene>
    <name evidence="15" type="primary">mec-3</name>
    <name evidence="15" type="ORF">T01_11953</name>
    <name evidence="16" type="ORF">T01_740</name>
</gene>
<dbReference type="EMBL" id="JYDH01000163">
    <property type="protein sequence ID" value="KRY29712.1"/>
    <property type="molecule type" value="Genomic_DNA"/>
</dbReference>
<dbReference type="AlphaFoldDB" id="A0A0V1AY58"/>
<feature type="compositionally biased region" description="Polar residues" evidence="12">
    <location>
        <begin position="9"/>
        <end position="24"/>
    </location>
</feature>
<keyword evidence="17" id="KW-1185">Reference proteome</keyword>
<evidence type="ECO:0000256" key="9">
    <source>
        <dbReference type="PROSITE-ProRule" id="PRU00108"/>
    </source>
</evidence>
<evidence type="ECO:0000256" key="8">
    <source>
        <dbReference type="ARBA" id="ARBA00023242"/>
    </source>
</evidence>
<dbReference type="PROSITE" id="PS50071">
    <property type="entry name" value="HOMEOBOX_2"/>
    <property type="match status" value="1"/>
</dbReference>
<evidence type="ECO:0000256" key="3">
    <source>
        <dbReference type="ARBA" id="ARBA00022737"/>
    </source>
</evidence>
<dbReference type="GO" id="GO:0000977">
    <property type="term" value="F:RNA polymerase II transcription regulatory region sequence-specific DNA binding"/>
    <property type="evidence" value="ECO:0007669"/>
    <property type="project" value="TreeGrafter"/>
</dbReference>
<evidence type="ECO:0000256" key="12">
    <source>
        <dbReference type="SAM" id="MobiDB-lite"/>
    </source>
</evidence>
<dbReference type="SUPFAM" id="SSF46689">
    <property type="entry name" value="Homeodomain-like"/>
    <property type="match status" value="1"/>
</dbReference>
<evidence type="ECO:0000256" key="4">
    <source>
        <dbReference type="ARBA" id="ARBA00022833"/>
    </source>
</evidence>
<protein>
    <submittedName>
        <fullName evidence="15">Mechanosensory protein 3</fullName>
    </submittedName>
</protein>
<feature type="domain" description="LIM zinc-binding" evidence="13">
    <location>
        <begin position="30"/>
        <end position="91"/>
    </location>
</feature>
<keyword evidence="5 10" id="KW-0440">LIM domain</keyword>
<comment type="subcellular location">
    <subcellularLocation>
        <location evidence="1 9 11">Nucleus</location>
    </subcellularLocation>
</comment>
<dbReference type="PROSITE" id="PS50023">
    <property type="entry name" value="LIM_DOMAIN_2"/>
    <property type="match status" value="2"/>
</dbReference>
<evidence type="ECO:0000259" key="14">
    <source>
        <dbReference type="PROSITE" id="PS50071"/>
    </source>
</evidence>
<dbReference type="InterPro" id="IPR009057">
    <property type="entry name" value="Homeodomain-like_sf"/>
</dbReference>
<keyword evidence="8 9" id="KW-0539">Nucleus</keyword>
<name>A0A0V1AY58_TRISP</name>
<feature type="domain" description="LIM zinc-binding" evidence="13">
    <location>
        <begin position="117"/>
        <end position="182"/>
    </location>
</feature>
<keyword evidence="2 10" id="KW-0479">Metal-binding</keyword>
<dbReference type="GO" id="GO:0005634">
    <property type="term" value="C:nucleus"/>
    <property type="evidence" value="ECO:0007669"/>
    <property type="project" value="UniProtKB-SubCell"/>
</dbReference>
<evidence type="ECO:0000256" key="6">
    <source>
        <dbReference type="ARBA" id="ARBA00023125"/>
    </source>
</evidence>
<keyword evidence="7 9" id="KW-0371">Homeobox</keyword>
<dbReference type="SMART" id="SM00389">
    <property type="entry name" value="HOX"/>
    <property type="match status" value="1"/>
</dbReference>
<dbReference type="GO" id="GO:0046872">
    <property type="term" value="F:metal ion binding"/>
    <property type="evidence" value="ECO:0007669"/>
    <property type="project" value="UniProtKB-KW"/>
</dbReference>
<dbReference type="GO" id="GO:0030182">
    <property type="term" value="P:neuron differentiation"/>
    <property type="evidence" value="ECO:0007669"/>
    <property type="project" value="TreeGrafter"/>
</dbReference>
<dbReference type="Pfam" id="PF00046">
    <property type="entry name" value="Homeodomain"/>
    <property type="match status" value="1"/>
</dbReference>
<evidence type="ECO:0000256" key="1">
    <source>
        <dbReference type="ARBA" id="ARBA00004123"/>
    </source>
</evidence>
<dbReference type="PANTHER" id="PTHR24208:SF170">
    <property type="entry name" value="MECHANOSENSORY PROTEIN 3"/>
    <property type="match status" value="1"/>
</dbReference>
<dbReference type="PROSITE" id="PS00027">
    <property type="entry name" value="HOMEOBOX_1"/>
    <property type="match status" value="1"/>
</dbReference>
<evidence type="ECO:0000256" key="11">
    <source>
        <dbReference type="RuleBase" id="RU000682"/>
    </source>
</evidence>
<dbReference type="STRING" id="6334.A0A0V1AY58"/>
<feature type="DNA-binding region" description="Homeobox" evidence="9">
    <location>
        <begin position="234"/>
        <end position="293"/>
    </location>
</feature>
<keyword evidence="6 9" id="KW-0238">DNA-binding</keyword>
<evidence type="ECO:0000313" key="16">
    <source>
        <dbReference type="EMBL" id="KRY29712.1"/>
    </source>
</evidence>
<organism evidence="15 17">
    <name type="scientific">Trichinella spiralis</name>
    <name type="common">Trichina worm</name>
    <dbReference type="NCBI Taxonomy" id="6334"/>
    <lineage>
        <taxon>Eukaryota</taxon>
        <taxon>Metazoa</taxon>
        <taxon>Ecdysozoa</taxon>
        <taxon>Nematoda</taxon>
        <taxon>Enoplea</taxon>
        <taxon>Dorylaimia</taxon>
        <taxon>Trichinellida</taxon>
        <taxon>Trichinellidae</taxon>
        <taxon>Trichinella</taxon>
    </lineage>
</organism>
<feature type="region of interest" description="Disordered" evidence="12">
    <location>
        <begin position="1"/>
        <end position="24"/>
    </location>
</feature>
<accession>A0A0V1AY58</accession>
<keyword evidence="3" id="KW-0677">Repeat</keyword>
<comment type="caution">
    <text evidence="15">The sequence shown here is derived from an EMBL/GenBank/DDBJ whole genome shotgun (WGS) entry which is preliminary data.</text>
</comment>
<dbReference type="CDD" id="cd00086">
    <property type="entry name" value="homeodomain"/>
    <property type="match status" value="1"/>
</dbReference>
<dbReference type="InParanoid" id="A0A0V1AY58"/>
<dbReference type="EMBL" id="JYDH01000163">
    <property type="protein sequence ID" value="KRY29700.1"/>
    <property type="molecule type" value="Genomic_DNA"/>
</dbReference>
<dbReference type="InterPro" id="IPR001356">
    <property type="entry name" value="HD"/>
</dbReference>
<dbReference type="Proteomes" id="UP000054776">
    <property type="component" value="Unassembled WGS sequence"/>
</dbReference>
<evidence type="ECO:0000256" key="2">
    <source>
        <dbReference type="ARBA" id="ARBA00022723"/>
    </source>
</evidence>
<sequence length="329" mass="37001">MHHSENEPPNRQSQDRIANSNTTQQFTSTGDCAFCGSPITDRFYAHIGDSAEKRHENCVRCAHCDQQLSERCFLKCGNTYCKTDYYRSVVVKSRQISQQKKGTISKNPSLSRLFSPYKCFVCGGGVSPIDMVYKHGTDSLCHVHCHCCQICNQPLRPGDKMRFDPCSQKLYCSSHAYKERAEQTVPVRASCRTAPGESPRTTPNPECAAVPVVVKDDTAEDPNDENSLSGLLKRRGPRTTIKPFQLQMLSEAFTKTPKPTKHARAKLALDTGLTMRVIQVWFQNRRSKERRLKHLCNWIRENERKNYALRVAGSLAVCTADSPPTAAAK</sequence>
<dbReference type="OrthoDB" id="10068367at2759"/>
<evidence type="ECO:0000259" key="13">
    <source>
        <dbReference type="PROSITE" id="PS50023"/>
    </source>
</evidence>
<dbReference type="InterPro" id="IPR017970">
    <property type="entry name" value="Homeobox_CS"/>
</dbReference>
<dbReference type="InterPro" id="IPR050453">
    <property type="entry name" value="LIM_Homeobox_TF"/>
</dbReference>
<evidence type="ECO:0000256" key="10">
    <source>
        <dbReference type="PROSITE-ProRule" id="PRU00125"/>
    </source>
</evidence>